<evidence type="ECO:0000256" key="4">
    <source>
        <dbReference type="ARBA" id="ARBA00022737"/>
    </source>
</evidence>
<dbReference type="InterPro" id="IPR002067">
    <property type="entry name" value="MCP"/>
</dbReference>
<evidence type="ECO:0000313" key="9">
    <source>
        <dbReference type="EMBL" id="KAH7291490.1"/>
    </source>
</evidence>
<dbReference type="GO" id="GO:0016020">
    <property type="term" value="C:membrane"/>
    <property type="evidence" value="ECO:0007669"/>
    <property type="project" value="UniProtKB-SubCell"/>
</dbReference>
<dbReference type="SUPFAM" id="SSF103506">
    <property type="entry name" value="Mitochondrial carrier"/>
    <property type="match status" value="1"/>
</dbReference>
<evidence type="ECO:0000256" key="6">
    <source>
        <dbReference type="PROSITE-ProRule" id="PRU00282"/>
    </source>
</evidence>
<reference evidence="9" key="1">
    <citation type="submission" date="2021-08" db="EMBL/GenBank/DDBJ databases">
        <title>WGS assembly of Ceratopteris richardii.</title>
        <authorList>
            <person name="Marchant D.B."/>
            <person name="Chen G."/>
            <person name="Jenkins J."/>
            <person name="Shu S."/>
            <person name="Leebens-Mack J."/>
            <person name="Grimwood J."/>
            <person name="Schmutz J."/>
            <person name="Soltis P."/>
            <person name="Soltis D."/>
            <person name="Chen Z.-H."/>
        </authorList>
    </citation>
    <scope>NUCLEOTIDE SEQUENCE</scope>
    <source>
        <strain evidence="9">Whitten #5841</strain>
        <tissue evidence="9">Leaf</tissue>
    </source>
</reference>
<evidence type="ECO:0008006" key="11">
    <source>
        <dbReference type="Google" id="ProtNLM"/>
    </source>
</evidence>
<evidence type="ECO:0000256" key="3">
    <source>
        <dbReference type="ARBA" id="ARBA00022692"/>
    </source>
</evidence>
<name>A0A8T2R662_CERRI</name>
<dbReference type="InterPro" id="IPR023395">
    <property type="entry name" value="MCP_dom_sf"/>
</dbReference>
<dbReference type="Proteomes" id="UP000825935">
    <property type="component" value="Chromosome 29"/>
</dbReference>
<organism evidence="9 10">
    <name type="scientific">Ceratopteris richardii</name>
    <name type="common">Triangle waterfern</name>
    <dbReference type="NCBI Taxonomy" id="49495"/>
    <lineage>
        <taxon>Eukaryota</taxon>
        <taxon>Viridiplantae</taxon>
        <taxon>Streptophyta</taxon>
        <taxon>Embryophyta</taxon>
        <taxon>Tracheophyta</taxon>
        <taxon>Polypodiopsida</taxon>
        <taxon>Polypodiidae</taxon>
        <taxon>Polypodiales</taxon>
        <taxon>Pteridineae</taxon>
        <taxon>Pteridaceae</taxon>
        <taxon>Parkerioideae</taxon>
        <taxon>Ceratopteris</taxon>
    </lineage>
</organism>
<dbReference type="EMBL" id="CM035434">
    <property type="protein sequence ID" value="KAH7291490.1"/>
    <property type="molecule type" value="Genomic_DNA"/>
</dbReference>
<dbReference type="Pfam" id="PF00153">
    <property type="entry name" value="Mito_carr"/>
    <property type="match status" value="3"/>
</dbReference>
<dbReference type="PRINTS" id="PR00926">
    <property type="entry name" value="MITOCARRIER"/>
</dbReference>
<evidence type="ECO:0000256" key="2">
    <source>
        <dbReference type="ARBA" id="ARBA00022448"/>
    </source>
</evidence>
<dbReference type="GO" id="GO:1904983">
    <property type="term" value="P:glycine import into mitochondrion"/>
    <property type="evidence" value="ECO:0007669"/>
    <property type="project" value="TreeGrafter"/>
</dbReference>
<comment type="caution">
    <text evidence="9">The sequence shown here is derived from an EMBL/GenBank/DDBJ whole genome shotgun (WGS) entry which is preliminary data.</text>
</comment>
<dbReference type="Gene3D" id="1.50.40.10">
    <property type="entry name" value="Mitochondrial carrier domain"/>
    <property type="match status" value="1"/>
</dbReference>
<keyword evidence="2 7" id="KW-0813">Transport</keyword>
<keyword evidence="10" id="KW-1185">Reference proteome</keyword>
<dbReference type="InterPro" id="IPR018108">
    <property type="entry name" value="MCP_transmembrane"/>
</dbReference>
<gene>
    <name evidence="9" type="ORF">KP509_29G019100</name>
</gene>
<comment type="similarity">
    <text evidence="7">Belongs to the mitochondrial carrier (TC 2.A.29) family.</text>
</comment>
<feature type="repeat" description="Solcar" evidence="6">
    <location>
        <begin position="235"/>
        <end position="319"/>
    </location>
</feature>
<dbReference type="PROSITE" id="PS50920">
    <property type="entry name" value="SOLCAR"/>
    <property type="match status" value="3"/>
</dbReference>
<dbReference type="OMA" id="WGIYEEL"/>
<dbReference type="GO" id="GO:0005739">
    <property type="term" value="C:mitochondrion"/>
    <property type="evidence" value="ECO:0007669"/>
    <property type="project" value="TreeGrafter"/>
</dbReference>
<evidence type="ECO:0000256" key="5">
    <source>
        <dbReference type="ARBA" id="ARBA00023136"/>
    </source>
</evidence>
<keyword evidence="5 6" id="KW-0472">Membrane</keyword>
<feature type="region of interest" description="Disordered" evidence="8">
    <location>
        <begin position="1"/>
        <end position="25"/>
    </location>
</feature>
<keyword evidence="3 6" id="KW-0812">Transmembrane</keyword>
<dbReference type="AlphaFoldDB" id="A0A8T2R662"/>
<sequence length="326" mass="34852">MAVPPSTTESEAAGAAAGNISSEERKTLNRRMRGVGRSFLVGGISGATSTVLFQPFDVVKTHIQGSQTFPPPKIRDSIRLIVGRQGISGLWAGTTPAVVRVGLGAGLYFSMLNPILAFLSAGDLTASSSTTENLQKRLPHSVVLAAGAITRSAAAAIVCPVTVLKTRMEYEAVSGVHYPNPLRSLALIGRTEGLKGLYSGLLPTILRDAPYSGLYLLLYSSTRRAISEWQNLSGAHMQVNFIAGAVAGASATVLTHPPDVVRTKLQLESGQHSGIISSVRHVYQCNGIRGFFAGIVPRAGRRALHQAISWTVYEELMRRSQRSYQN</sequence>
<protein>
    <recommendedName>
        <fullName evidence="11">Mitochondrial glycine transporter</fullName>
    </recommendedName>
</protein>
<keyword evidence="4" id="KW-0677">Repeat</keyword>
<dbReference type="GO" id="GO:0015187">
    <property type="term" value="F:glycine transmembrane transporter activity"/>
    <property type="evidence" value="ECO:0007669"/>
    <property type="project" value="TreeGrafter"/>
</dbReference>
<comment type="subcellular location">
    <subcellularLocation>
        <location evidence="1">Membrane</location>
        <topology evidence="1">Multi-pass membrane protein</topology>
    </subcellularLocation>
</comment>
<accession>A0A8T2R662</accession>
<feature type="repeat" description="Solcar" evidence="6">
    <location>
        <begin position="138"/>
        <end position="225"/>
    </location>
</feature>
<evidence type="ECO:0000256" key="7">
    <source>
        <dbReference type="RuleBase" id="RU000488"/>
    </source>
</evidence>
<dbReference type="OrthoDB" id="1924968at2759"/>
<dbReference type="PANTHER" id="PTHR46181:SF3">
    <property type="entry name" value="MITOCHONDRIAL GLYCINE TRANSPORTER"/>
    <property type="match status" value="1"/>
</dbReference>
<proteinExistence type="inferred from homology"/>
<feature type="compositionally biased region" description="Low complexity" evidence="8">
    <location>
        <begin position="1"/>
        <end position="18"/>
    </location>
</feature>
<evidence type="ECO:0000256" key="1">
    <source>
        <dbReference type="ARBA" id="ARBA00004141"/>
    </source>
</evidence>
<evidence type="ECO:0000313" key="10">
    <source>
        <dbReference type="Proteomes" id="UP000825935"/>
    </source>
</evidence>
<evidence type="ECO:0000256" key="8">
    <source>
        <dbReference type="SAM" id="MobiDB-lite"/>
    </source>
</evidence>
<dbReference type="PANTHER" id="PTHR46181">
    <property type="entry name" value="MITOCHONDRIAL GLYCINE TRANSPORTER"/>
    <property type="match status" value="1"/>
</dbReference>
<feature type="repeat" description="Solcar" evidence="6">
    <location>
        <begin position="33"/>
        <end position="118"/>
    </location>
</feature>